<keyword evidence="1" id="KW-0812">Transmembrane</keyword>
<dbReference type="Pfam" id="PF20532">
    <property type="entry name" value="DUF6747"/>
    <property type="match status" value="1"/>
</dbReference>
<sequence length="56" mass="6930">MEKLLLLKEIYLEAFRNWTNLILQRYFKAFSWFCFALWIVTMYAFIFRVSTGYAFD</sequence>
<dbReference type="eggNOG" id="ENOG503318G">
    <property type="taxonomic scope" value="Bacteria"/>
</dbReference>
<evidence type="ECO:0000313" key="3">
    <source>
        <dbReference type="Proteomes" id="UP000009049"/>
    </source>
</evidence>
<reference evidence="2 3" key="1">
    <citation type="journal article" date="2009" name="J. Bacteriol.">
        <title>Complete genome sequence of Robiginitalea biformata HTCC2501.</title>
        <authorList>
            <person name="Oh H.M."/>
            <person name="Giovannoni S.J."/>
            <person name="Lee K."/>
            <person name="Ferriera S."/>
            <person name="Johnson J."/>
            <person name="Cho J.C."/>
        </authorList>
    </citation>
    <scope>NUCLEOTIDE SEQUENCE [LARGE SCALE GENOMIC DNA]</scope>
    <source>
        <strain evidence="3">ATCC BAA-864 / HTCC2501 / KCTC 12146</strain>
    </source>
</reference>
<proteinExistence type="predicted"/>
<protein>
    <submittedName>
        <fullName evidence="2">Uncharacterized protein</fullName>
    </submittedName>
</protein>
<dbReference type="EMBL" id="CP001712">
    <property type="protein sequence ID" value="EAR16583.1"/>
    <property type="molecule type" value="Genomic_DNA"/>
</dbReference>
<keyword evidence="3" id="KW-1185">Reference proteome</keyword>
<feature type="transmembrane region" description="Helical" evidence="1">
    <location>
        <begin position="26"/>
        <end position="46"/>
    </location>
</feature>
<name>A4CI25_ROBBH</name>
<keyword evidence="1" id="KW-0472">Membrane</keyword>
<keyword evidence="1" id="KW-1133">Transmembrane helix</keyword>
<dbReference type="RefSeq" id="WP_015753340.1">
    <property type="nucleotide sequence ID" value="NC_013222.1"/>
</dbReference>
<gene>
    <name evidence="2" type="ordered locus">RB2501_06775</name>
</gene>
<evidence type="ECO:0000256" key="1">
    <source>
        <dbReference type="SAM" id="Phobius"/>
    </source>
</evidence>
<dbReference type="KEGG" id="rbi:RB2501_06775"/>
<organism evidence="2 3">
    <name type="scientific">Robiginitalea biformata (strain ATCC BAA-864 / DSM 15991 / KCTC 12146 / HTCC2501)</name>
    <dbReference type="NCBI Taxonomy" id="313596"/>
    <lineage>
        <taxon>Bacteria</taxon>
        <taxon>Pseudomonadati</taxon>
        <taxon>Bacteroidota</taxon>
        <taxon>Flavobacteriia</taxon>
        <taxon>Flavobacteriales</taxon>
        <taxon>Flavobacteriaceae</taxon>
        <taxon>Robiginitalea</taxon>
    </lineage>
</organism>
<dbReference type="AlphaFoldDB" id="A4CI25"/>
<accession>A4CI25</accession>
<dbReference type="HOGENOM" id="CLU_210971_0_0_10"/>
<dbReference type="Proteomes" id="UP000009049">
    <property type="component" value="Chromosome"/>
</dbReference>
<evidence type="ECO:0000313" key="2">
    <source>
        <dbReference type="EMBL" id="EAR16583.1"/>
    </source>
</evidence>
<dbReference type="InterPro" id="IPR046635">
    <property type="entry name" value="DUF6747"/>
</dbReference>